<evidence type="ECO:0000259" key="3">
    <source>
        <dbReference type="Pfam" id="PF03144"/>
    </source>
</evidence>
<keyword evidence="7" id="KW-1185">Reference proteome</keyword>
<evidence type="ECO:0000259" key="5">
    <source>
        <dbReference type="Pfam" id="PF21208"/>
    </source>
</evidence>
<dbReference type="SUPFAM" id="SSF50447">
    <property type="entry name" value="Translation proteins"/>
    <property type="match status" value="1"/>
</dbReference>
<dbReference type="GO" id="GO:0005525">
    <property type="term" value="F:GTP binding"/>
    <property type="evidence" value="ECO:0007669"/>
    <property type="project" value="InterPro"/>
</dbReference>
<evidence type="ECO:0000313" key="6">
    <source>
        <dbReference type="EnsemblMetazoa" id="CLYHEMP012115.1"/>
    </source>
</evidence>
<evidence type="ECO:0000259" key="4">
    <source>
        <dbReference type="Pfam" id="PF21131"/>
    </source>
</evidence>
<feature type="domain" description="Selenocysteine-specific elongation factor C-terminal RIFT" evidence="4">
    <location>
        <begin position="375"/>
        <end position="489"/>
    </location>
</feature>
<sequence length="496" mass="55402">IVAGLFFIVTTAGSELTIKCIFLLFFIHTGGAQIIDMMMLVVDVVKGMQTQTAECLVIGEILCEKMVVVLNKVDLIPEQKRQATIEKMTKRMLKTLENTKFANSTVIAVAANVGASEITTDVQRIGMDQLITCLQSQAYIPTRNPEGSLLFSVDHCFSIRGQGTVMTGTVLNGSVSVNDNVEIPILKETKKVKSMQMFRKPVKSIVQGDRAGICVTQFDPKKLERGVVCSPGFLPTLYGGIVKVHKIPYFKGKCLNKAKFHITVGHETVMGKLQFFGKPPSDNDHVDEEQFSTDTEYEFQEELNEKTQTKLANTNDRETQYVMIEFDHPVIGQADSLVIGSRLDTDINLNTCRLAFYGRIVLPFLSRDYQKEELPKLKIFKWKSKEGTVERMADEYSVIVKSLFKKETNLALFTNMKVKLSSGDEGTIEGSFGQSGKIKVRIPKGLADSTKERLSTTKKGKGKQANENGSEAKEPIKVLLEFKKYIYDSSHKMIQT</sequence>
<dbReference type="Pfam" id="PF21131">
    <property type="entry name" value="eEFSec_4th"/>
    <property type="match status" value="1"/>
</dbReference>
<dbReference type="Pfam" id="PF21208">
    <property type="entry name" value="euk_SelB_III"/>
    <property type="match status" value="1"/>
</dbReference>
<accession>A0A7M5VGU5</accession>
<reference evidence="6" key="1">
    <citation type="submission" date="2021-01" db="UniProtKB">
        <authorList>
            <consortium name="EnsemblMetazoa"/>
        </authorList>
    </citation>
    <scope>IDENTIFICATION</scope>
</reference>
<feature type="domain" description="Tr-type G" evidence="2">
    <location>
        <begin position="30"/>
        <end position="121"/>
    </location>
</feature>
<dbReference type="InterPro" id="IPR049394">
    <property type="entry name" value="eEFSec_C"/>
</dbReference>
<feature type="region of interest" description="Disordered" evidence="1">
    <location>
        <begin position="451"/>
        <end position="471"/>
    </location>
</feature>
<evidence type="ECO:0000313" key="7">
    <source>
        <dbReference type="Proteomes" id="UP000594262"/>
    </source>
</evidence>
<dbReference type="CDD" id="cd03696">
    <property type="entry name" value="SelB_II"/>
    <property type="match status" value="1"/>
</dbReference>
<dbReference type="GO" id="GO:0001514">
    <property type="term" value="P:selenocysteine incorporation"/>
    <property type="evidence" value="ECO:0007669"/>
    <property type="project" value="TreeGrafter"/>
</dbReference>
<dbReference type="InterPro" id="IPR027417">
    <property type="entry name" value="P-loop_NTPase"/>
</dbReference>
<dbReference type="Gene3D" id="3.40.50.300">
    <property type="entry name" value="P-loop containing nucleotide triphosphate hydrolases"/>
    <property type="match status" value="1"/>
</dbReference>
<feature type="domain" description="Selenocysteine-specific elongation factor 3rd" evidence="5">
    <location>
        <begin position="241"/>
        <end position="358"/>
    </location>
</feature>
<dbReference type="CDD" id="cd04094">
    <property type="entry name" value="eSelB_III"/>
    <property type="match status" value="1"/>
</dbReference>
<dbReference type="Pfam" id="PF00009">
    <property type="entry name" value="GTP_EFTU"/>
    <property type="match status" value="1"/>
</dbReference>
<dbReference type="PANTHER" id="PTHR43721:SF11">
    <property type="entry name" value="SELENOCYSTEINE-SPECIFIC ELONGATION FACTOR"/>
    <property type="match status" value="1"/>
</dbReference>
<dbReference type="AlphaFoldDB" id="A0A7M5VGU5"/>
<dbReference type="GO" id="GO:0003924">
    <property type="term" value="F:GTPase activity"/>
    <property type="evidence" value="ECO:0007669"/>
    <property type="project" value="InterPro"/>
</dbReference>
<proteinExistence type="predicted"/>
<dbReference type="InterPro" id="IPR049393">
    <property type="entry name" value="eEFSec_III"/>
</dbReference>
<dbReference type="GO" id="GO:0003746">
    <property type="term" value="F:translation elongation factor activity"/>
    <property type="evidence" value="ECO:0007669"/>
    <property type="project" value="TreeGrafter"/>
</dbReference>
<dbReference type="Gene3D" id="2.40.30.10">
    <property type="entry name" value="Translation factors"/>
    <property type="match status" value="2"/>
</dbReference>
<dbReference type="Pfam" id="PF03144">
    <property type="entry name" value="GTP_EFTU_D2"/>
    <property type="match status" value="1"/>
</dbReference>
<organism evidence="6 7">
    <name type="scientific">Clytia hemisphaerica</name>
    <dbReference type="NCBI Taxonomy" id="252671"/>
    <lineage>
        <taxon>Eukaryota</taxon>
        <taxon>Metazoa</taxon>
        <taxon>Cnidaria</taxon>
        <taxon>Hydrozoa</taxon>
        <taxon>Hydroidolina</taxon>
        <taxon>Leptothecata</taxon>
        <taxon>Obeliida</taxon>
        <taxon>Clytiidae</taxon>
        <taxon>Clytia</taxon>
    </lineage>
</organism>
<dbReference type="SUPFAM" id="SSF52540">
    <property type="entry name" value="P-loop containing nucleoside triphosphate hydrolases"/>
    <property type="match status" value="1"/>
</dbReference>
<protein>
    <recommendedName>
        <fullName evidence="8">Selenocysteine-specific elongation factor</fullName>
    </recommendedName>
</protein>
<dbReference type="InterPro" id="IPR004161">
    <property type="entry name" value="EFTu-like_2"/>
</dbReference>
<dbReference type="Proteomes" id="UP000594262">
    <property type="component" value="Unplaced"/>
</dbReference>
<dbReference type="InterPro" id="IPR009000">
    <property type="entry name" value="Transl_B-barrel_sf"/>
</dbReference>
<dbReference type="InterPro" id="IPR050055">
    <property type="entry name" value="EF-Tu_GTPase"/>
</dbReference>
<evidence type="ECO:0000259" key="2">
    <source>
        <dbReference type="Pfam" id="PF00009"/>
    </source>
</evidence>
<feature type="domain" description="Translation elongation factor EFTu-like" evidence="3">
    <location>
        <begin position="163"/>
        <end position="228"/>
    </location>
</feature>
<dbReference type="EnsemblMetazoa" id="CLYHEMT012115.1">
    <property type="protein sequence ID" value="CLYHEMP012115.1"/>
    <property type="gene ID" value="CLYHEMG012115"/>
</dbReference>
<evidence type="ECO:0000256" key="1">
    <source>
        <dbReference type="SAM" id="MobiDB-lite"/>
    </source>
</evidence>
<dbReference type="InterPro" id="IPR000795">
    <property type="entry name" value="T_Tr_GTP-bd_dom"/>
</dbReference>
<dbReference type="FunFam" id="2.40.30.10:FF:000052">
    <property type="entry name" value="Selenocysteine-specific elongation factor EF-Sec"/>
    <property type="match status" value="1"/>
</dbReference>
<dbReference type="PANTHER" id="PTHR43721">
    <property type="entry name" value="ELONGATION FACTOR TU-RELATED"/>
    <property type="match status" value="1"/>
</dbReference>
<evidence type="ECO:0008006" key="8">
    <source>
        <dbReference type="Google" id="ProtNLM"/>
    </source>
</evidence>
<name>A0A7M5VGU5_9CNID</name>
<dbReference type="OrthoDB" id="2067at2759"/>